<feature type="transmembrane region" description="Helical" evidence="1">
    <location>
        <begin position="12"/>
        <end position="32"/>
    </location>
</feature>
<evidence type="ECO:0000313" key="3">
    <source>
        <dbReference type="Proteomes" id="UP000551878"/>
    </source>
</evidence>
<feature type="transmembrane region" description="Helical" evidence="1">
    <location>
        <begin position="71"/>
        <end position="93"/>
    </location>
</feature>
<organism evidence="2 3">
    <name type="scientific">Texcoconibacillus texcoconensis</name>
    <dbReference type="NCBI Taxonomy" id="1095777"/>
    <lineage>
        <taxon>Bacteria</taxon>
        <taxon>Bacillati</taxon>
        <taxon>Bacillota</taxon>
        <taxon>Bacilli</taxon>
        <taxon>Bacillales</taxon>
        <taxon>Bacillaceae</taxon>
        <taxon>Texcoconibacillus</taxon>
    </lineage>
</organism>
<keyword evidence="1" id="KW-1133">Transmembrane helix</keyword>
<name>A0A840QQE9_9BACI</name>
<dbReference type="AlphaFoldDB" id="A0A840QQE9"/>
<keyword evidence="1" id="KW-0812">Transmembrane</keyword>
<gene>
    <name evidence="2" type="ORF">HNQ41_001851</name>
</gene>
<sequence length="169" mass="19830">MKALKMIKGFSILQFLIIIVYFLYLFYIGVFWGWNEPLVLNVISDSIFLFLIPASYGLWNRKVWGWWMTVVIYVQLIFAKGMTFLSIWFMNAFGLNPEPFGAESILIDIIEMFVYIGIVVMFFLHSIRKQFPHKKRFSTLLGRTIAISIFLYIVYFAVMTIGVMEFLLG</sequence>
<feature type="transmembrane region" description="Helical" evidence="1">
    <location>
        <begin position="38"/>
        <end position="59"/>
    </location>
</feature>
<proteinExistence type="predicted"/>
<keyword evidence="1" id="KW-0472">Membrane</keyword>
<comment type="caution">
    <text evidence="2">The sequence shown here is derived from an EMBL/GenBank/DDBJ whole genome shotgun (WGS) entry which is preliminary data.</text>
</comment>
<dbReference type="RefSeq" id="WP_184664104.1">
    <property type="nucleotide sequence ID" value="NZ_JACHHB010000007.1"/>
</dbReference>
<reference evidence="2 3" key="1">
    <citation type="submission" date="2020-08" db="EMBL/GenBank/DDBJ databases">
        <title>Genomic Encyclopedia of Type Strains, Phase IV (KMG-IV): sequencing the most valuable type-strain genomes for metagenomic binning, comparative biology and taxonomic classification.</title>
        <authorList>
            <person name="Goeker M."/>
        </authorList>
    </citation>
    <scope>NUCLEOTIDE SEQUENCE [LARGE SCALE GENOMIC DNA]</scope>
    <source>
        <strain evidence="2 3">DSM 24696</strain>
    </source>
</reference>
<feature type="transmembrane region" description="Helical" evidence="1">
    <location>
        <begin position="105"/>
        <end position="124"/>
    </location>
</feature>
<evidence type="ECO:0000256" key="1">
    <source>
        <dbReference type="SAM" id="Phobius"/>
    </source>
</evidence>
<dbReference type="Proteomes" id="UP000551878">
    <property type="component" value="Unassembled WGS sequence"/>
</dbReference>
<dbReference type="EMBL" id="JACHHB010000007">
    <property type="protein sequence ID" value="MBB5173662.1"/>
    <property type="molecule type" value="Genomic_DNA"/>
</dbReference>
<keyword evidence="3" id="KW-1185">Reference proteome</keyword>
<accession>A0A840QQE9</accession>
<evidence type="ECO:0000313" key="2">
    <source>
        <dbReference type="EMBL" id="MBB5173662.1"/>
    </source>
</evidence>
<protein>
    <submittedName>
        <fullName evidence="2">Uncharacterized protein</fullName>
    </submittedName>
</protein>
<feature type="transmembrane region" description="Helical" evidence="1">
    <location>
        <begin position="145"/>
        <end position="168"/>
    </location>
</feature>